<dbReference type="AlphaFoldDB" id="A0A8W8I1G8"/>
<dbReference type="GO" id="GO:0032259">
    <property type="term" value="P:methylation"/>
    <property type="evidence" value="ECO:0007669"/>
    <property type="project" value="UniProtKB-KW"/>
</dbReference>
<dbReference type="EnsemblMetazoa" id="G12053.9">
    <property type="protein sequence ID" value="G12053.9:cds"/>
    <property type="gene ID" value="G12053"/>
</dbReference>
<evidence type="ECO:0000256" key="1">
    <source>
        <dbReference type="ARBA" id="ARBA00022603"/>
    </source>
</evidence>
<evidence type="ECO:0000313" key="6">
    <source>
        <dbReference type="Proteomes" id="UP000005408"/>
    </source>
</evidence>
<evidence type="ECO:0000313" key="5">
    <source>
        <dbReference type="EnsemblMetazoa" id="G12053.13:cds"/>
    </source>
</evidence>
<dbReference type="OrthoDB" id="10251242at2759"/>
<name>A0A8W8I1G8_MAGGI</name>
<evidence type="ECO:0000256" key="3">
    <source>
        <dbReference type="ARBA" id="ARBA00022691"/>
    </source>
</evidence>
<dbReference type="SUPFAM" id="SSF53335">
    <property type="entry name" value="S-adenosyl-L-methionine-dependent methyltransferases"/>
    <property type="match status" value="1"/>
</dbReference>
<dbReference type="Gene3D" id="3.40.50.150">
    <property type="entry name" value="Vaccinia Virus protein VP39"/>
    <property type="match status" value="1"/>
</dbReference>
<evidence type="ECO:0008006" key="7">
    <source>
        <dbReference type="Google" id="ProtNLM"/>
    </source>
</evidence>
<dbReference type="PANTHER" id="PTHR10509">
    <property type="entry name" value="O-METHYLTRANSFERASE-RELATED"/>
    <property type="match status" value="1"/>
</dbReference>
<proteinExistence type="inferred from homology"/>
<dbReference type="InterPro" id="IPR002935">
    <property type="entry name" value="SAM_O-MeTrfase"/>
</dbReference>
<protein>
    <recommendedName>
        <fullName evidence="7">Caffeoyl-CoA O-methyltransferase</fullName>
    </recommendedName>
</protein>
<evidence type="ECO:0000256" key="2">
    <source>
        <dbReference type="ARBA" id="ARBA00022679"/>
    </source>
</evidence>
<dbReference type="Proteomes" id="UP000005408">
    <property type="component" value="Unassembled WGS sequence"/>
</dbReference>
<dbReference type="InterPro" id="IPR050362">
    <property type="entry name" value="Cation-dep_OMT"/>
</dbReference>
<keyword evidence="6" id="KW-1185">Reference proteome</keyword>
<dbReference type="EnsemblMetazoa" id="G12053.13">
    <property type="protein sequence ID" value="G12053.13:cds"/>
    <property type="gene ID" value="G12053"/>
</dbReference>
<dbReference type="EnsemblMetazoa" id="G12053.2">
    <property type="protein sequence ID" value="G12053.2:cds"/>
    <property type="gene ID" value="G12053"/>
</dbReference>
<dbReference type="PANTHER" id="PTHR10509:SF14">
    <property type="entry name" value="CAFFEOYL-COA O-METHYLTRANSFERASE 3-RELATED"/>
    <property type="match status" value="1"/>
</dbReference>
<keyword evidence="1" id="KW-0489">Methyltransferase</keyword>
<sequence>MAERRDDRSYTYDPVYRHLLRARELSQLNDVPQDLKAEINRAVELLQQRCLYCEDQTTKPSPALDHLIKETFAYPWEDALKEGRVSYYATPRMLTGNDEAQLIKLITSASKANMALEIGLYTGCSSLAMAEALPKDGKVVSLEIEKGIADVARSFLDRSPVGNKIEIMIGPALNSLEILAEKRMKFDVIYIDADKKGYVQYYKTIFEKDLLASEGTIIVDNVLKSGDPYSGEKYESNSDAIVEFNDMVLRDKNVHKVMIPVRDGVYLIRRMEDTEKA</sequence>
<dbReference type="GO" id="GO:0008757">
    <property type="term" value="F:S-adenosylmethionine-dependent methyltransferase activity"/>
    <property type="evidence" value="ECO:0007669"/>
    <property type="project" value="TreeGrafter"/>
</dbReference>
<dbReference type="GO" id="GO:0008171">
    <property type="term" value="F:O-methyltransferase activity"/>
    <property type="evidence" value="ECO:0007669"/>
    <property type="project" value="InterPro"/>
</dbReference>
<accession>A0A8W8I1G8</accession>
<dbReference type="Pfam" id="PF01596">
    <property type="entry name" value="Methyltransf_3"/>
    <property type="match status" value="1"/>
</dbReference>
<keyword evidence="3" id="KW-0949">S-adenosyl-L-methionine</keyword>
<dbReference type="PROSITE" id="PS51682">
    <property type="entry name" value="SAM_OMT_I"/>
    <property type="match status" value="1"/>
</dbReference>
<dbReference type="InterPro" id="IPR029063">
    <property type="entry name" value="SAM-dependent_MTases_sf"/>
</dbReference>
<keyword evidence="2" id="KW-0808">Transferase</keyword>
<dbReference type="OMA" id="VEICMLP"/>
<organism evidence="5 6">
    <name type="scientific">Magallana gigas</name>
    <name type="common">Pacific oyster</name>
    <name type="synonym">Crassostrea gigas</name>
    <dbReference type="NCBI Taxonomy" id="29159"/>
    <lineage>
        <taxon>Eukaryota</taxon>
        <taxon>Metazoa</taxon>
        <taxon>Spiralia</taxon>
        <taxon>Lophotrochozoa</taxon>
        <taxon>Mollusca</taxon>
        <taxon>Bivalvia</taxon>
        <taxon>Autobranchia</taxon>
        <taxon>Pteriomorphia</taxon>
        <taxon>Ostreida</taxon>
        <taxon>Ostreoidea</taxon>
        <taxon>Ostreidae</taxon>
        <taxon>Magallana</taxon>
    </lineage>
</organism>
<evidence type="ECO:0000256" key="4">
    <source>
        <dbReference type="ARBA" id="ARBA00023453"/>
    </source>
</evidence>
<dbReference type="EnsemblMetazoa" id="G12053.8">
    <property type="protein sequence ID" value="G12053.8:cds"/>
    <property type="gene ID" value="G12053"/>
</dbReference>
<dbReference type="EnsemblMetazoa" id="G12053.10">
    <property type="protein sequence ID" value="G12053.10:cds"/>
    <property type="gene ID" value="G12053"/>
</dbReference>
<comment type="similarity">
    <text evidence="4">Belongs to the class I-like SAM-binding methyltransferase superfamily. Cation-dependent O-methyltransferase family.</text>
</comment>
<reference evidence="5" key="1">
    <citation type="submission" date="2022-08" db="UniProtKB">
        <authorList>
            <consortium name="EnsemblMetazoa"/>
        </authorList>
    </citation>
    <scope>IDENTIFICATION</scope>
    <source>
        <strain evidence="5">05x7-T-G4-1.051#20</strain>
    </source>
</reference>